<evidence type="ECO:0000256" key="1">
    <source>
        <dbReference type="SAM" id="MobiDB-lite"/>
    </source>
</evidence>
<dbReference type="Proteomes" id="UP000708208">
    <property type="component" value="Unassembled WGS sequence"/>
</dbReference>
<feature type="non-terminal residue" evidence="2">
    <location>
        <position position="363"/>
    </location>
</feature>
<name>A0A8J2JMS3_9HEXA</name>
<accession>A0A8J2JMS3</accession>
<feature type="compositionally biased region" description="Polar residues" evidence="1">
    <location>
        <begin position="253"/>
        <end position="281"/>
    </location>
</feature>
<dbReference type="EMBL" id="CAJVCH010069893">
    <property type="protein sequence ID" value="CAG7720350.1"/>
    <property type="molecule type" value="Genomic_DNA"/>
</dbReference>
<dbReference type="AlphaFoldDB" id="A0A8J2JMS3"/>
<evidence type="ECO:0000313" key="3">
    <source>
        <dbReference type="Proteomes" id="UP000708208"/>
    </source>
</evidence>
<organism evidence="2 3">
    <name type="scientific">Allacma fusca</name>
    <dbReference type="NCBI Taxonomy" id="39272"/>
    <lineage>
        <taxon>Eukaryota</taxon>
        <taxon>Metazoa</taxon>
        <taxon>Ecdysozoa</taxon>
        <taxon>Arthropoda</taxon>
        <taxon>Hexapoda</taxon>
        <taxon>Collembola</taxon>
        <taxon>Symphypleona</taxon>
        <taxon>Sminthuridae</taxon>
        <taxon>Allacma</taxon>
    </lineage>
</organism>
<protein>
    <submittedName>
        <fullName evidence="2">Uncharacterized protein</fullName>
    </submittedName>
</protein>
<reference evidence="2" key="1">
    <citation type="submission" date="2021-06" db="EMBL/GenBank/DDBJ databases">
        <authorList>
            <person name="Hodson N. C."/>
            <person name="Mongue J. A."/>
            <person name="Jaron S. K."/>
        </authorList>
    </citation>
    <scope>NUCLEOTIDE SEQUENCE</scope>
</reference>
<feature type="region of interest" description="Disordered" evidence="1">
    <location>
        <begin position="250"/>
        <end position="286"/>
    </location>
</feature>
<proteinExistence type="predicted"/>
<sequence>MERLNPVTYLLYDLRPISRLQKFRKAHVQHMKPYYPTIDDEDDSITSSNRISCQPATPIPKLSPSRNNTTPDLSESFARIFSSPINPSIKNTFQTPRRSVRIPRRIINSFYFNNLEMDTESAMLMEILDSSLGTDLPIQFFLTQEQEEMLLDYSPPVSPKNVETSPSHYEAPTYVSEDLSPEEMEIATITPVDTPTPLMETPMEETYNSTIERDYGPPEHPPNSLPTQVKTQVPAILSNIIDLRLDSPPIISQMDTENSNTPQTTATPDSTNSISETTSSPDLPISNPEELVVPVVIGQEPNPPPKIIPLMSIVFDRPPTPPISRRRPKLEPLMSLEGDDLANFSQDYPRYFPRQGSLRQHHH</sequence>
<keyword evidence="3" id="KW-1185">Reference proteome</keyword>
<gene>
    <name evidence="2" type="ORF">AFUS01_LOCUS9631</name>
</gene>
<comment type="caution">
    <text evidence="2">The sequence shown here is derived from an EMBL/GenBank/DDBJ whole genome shotgun (WGS) entry which is preliminary data.</text>
</comment>
<evidence type="ECO:0000313" key="2">
    <source>
        <dbReference type="EMBL" id="CAG7720350.1"/>
    </source>
</evidence>